<dbReference type="EMBL" id="FONT01000003">
    <property type="protein sequence ID" value="SFE67704.1"/>
    <property type="molecule type" value="Genomic_DNA"/>
</dbReference>
<dbReference type="NCBIfam" id="NF037937">
    <property type="entry name" value="septum_RefZ"/>
    <property type="match status" value="1"/>
</dbReference>
<keyword evidence="1 2" id="KW-0238">DNA-binding</keyword>
<dbReference type="Pfam" id="PF00440">
    <property type="entry name" value="TetR_N"/>
    <property type="match status" value="1"/>
</dbReference>
<reference evidence="4 5" key="1">
    <citation type="submission" date="2016-10" db="EMBL/GenBank/DDBJ databases">
        <authorList>
            <person name="de Groot N.N."/>
        </authorList>
    </citation>
    <scope>NUCLEOTIDE SEQUENCE [LARGE SCALE GENOMIC DNA]</scope>
    <source>
        <strain evidence="4 5">DSM 23995</strain>
    </source>
</reference>
<evidence type="ECO:0000259" key="3">
    <source>
        <dbReference type="PROSITE" id="PS50977"/>
    </source>
</evidence>
<dbReference type="PANTHER" id="PTHR30055:SF199">
    <property type="entry name" value="HTH-TYPE TRANSCRIPTIONAL REGULATOR YTTP-RELATED"/>
    <property type="match status" value="1"/>
</dbReference>
<proteinExistence type="predicted"/>
<sequence>MSVAESMREKLLDAATILFTNKGFNGTSVREIASKAGGNVSLISYYFGGKQGLLEALMIDYLEGYLDVLEAEVKEKNDSAFEKIMNMAEKSLHYMKDNHLRARFVLREMTLDSMLIREITSTYLMKEKHLYSIILKKGMQEGVFHKLPLSWTIMQFRGMVMMPFLHHQYVREVFQLHPQESHFISVYKKELRTWASKTLLRQKEELEKAFPLIAEIREYGAVKP</sequence>
<keyword evidence="5" id="KW-1185">Reference proteome</keyword>
<name>A0A1I2CHG5_9BACI</name>
<evidence type="ECO:0000256" key="1">
    <source>
        <dbReference type="ARBA" id="ARBA00023125"/>
    </source>
</evidence>
<dbReference type="PROSITE" id="PS50977">
    <property type="entry name" value="HTH_TETR_2"/>
    <property type="match status" value="1"/>
</dbReference>
<organism evidence="4 5">
    <name type="scientific">Alteribacillus iranensis</name>
    <dbReference type="NCBI Taxonomy" id="930128"/>
    <lineage>
        <taxon>Bacteria</taxon>
        <taxon>Bacillati</taxon>
        <taxon>Bacillota</taxon>
        <taxon>Bacilli</taxon>
        <taxon>Bacillales</taxon>
        <taxon>Bacillaceae</taxon>
        <taxon>Alteribacillus</taxon>
    </lineage>
</organism>
<accession>A0A1I2CHG5</accession>
<dbReference type="GO" id="GO:0003700">
    <property type="term" value="F:DNA-binding transcription factor activity"/>
    <property type="evidence" value="ECO:0007669"/>
    <property type="project" value="TreeGrafter"/>
</dbReference>
<dbReference type="AlphaFoldDB" id="A0A1I2CHG5"/>
<evidence type="ECO:0000313" key="5">
    <source>
        <dbReference type="Proteomes" id="UP000199516"/>
    </source>
</evidence>
<dbReference type="OrthoDB" id="9789566at2"/>
<evidence type="ECO:0000313" key="4">
    <source>
        <dbReference type="EMBL" id="SFE67704.1"/>
    </source>
</evidence>
<feature type="DNA-binding region" description="H-T-H motif" evidence="2">
    <location>
        <begin position="28"/>
        <end position="47"/>
    </location>
</feature>
<dbReference type="InterPro" id="IPR001647">
    <property type="entry name" value="HTH_TetR"/>
</dbReference>
<dbReference type="InterPro" id="IPR036271">
    <property type="entry name" value="Tet_transcr_reg_TetR-rel_C_sf"/>
</dbReference>
<dbReference type="PRINTS" id="PR00455">
    <property type="entry name" value="HTHTETR"/>
</dbReference>
<feature type="domain" description="HTH tetR-type" evidence="3">
    <location>
        <begin position="5"/>
        <end position="65"/>
    </location>
</feature>
<protein>
    <submittedName>
        <fullName evidence="4">Regulatory protein, tetR family</fullName>
    </submittedName>
</protein>
<dbReference type="Proteomes" id="UP000199516">
    <property type="component" value="Unassembled WGS sequence"/>
</dbReference>
<evidence type="ECO:0000256" key="2">
    <source>
        <dbReference type="PROSITE-ProRule" id="PRU00335"/>
    </source>
</evidence>
<dbReference type="InterPro" id="IPR009057">
    <property type="entry name" value="Homeodomain-like_sf"/>
</dbReference>
<dbReference type="RefSeq" id="WP_091659902.1">
    <property type="nucleotide sequence ID" value="NZ_FONT01000003.1"/>
</dbReference>
<dbReference type="STRING" id="930128.SAMN05192532_1035"/>
<dbReference type="InterPro" id="IPR050109">
    <property type="entry name" value="HTH-type_TetR-like_transc_reg"/>
</dbReference>
<gene>
    <name evidence="4" type="ORF">SAMN05192532_1035</name>
</gene>
<dbReference type="SUPFAM" id="SSF46689">
    <property type="entry name" value="Homeodomain-like"/>
    <property type="match status" value="1"/>
</dbReference>
<dbReference type="GO" id="GO:0000976">
    <property type="term" value="F:transcription cis-regulatory region binding"/>
    <property type="evidence" value="ECO:0007669"/>
    <property type="project" value="TreeGrafter"/>
</dbReference>
<dbReference type="PANTHER" id="PTHR30055">
    <property type="entry name" value="HTH-TYPE TRANSCRIPTIONAL REGULATOR RUTR"/>
    <property type="match status" value="1"/>
</dbReference>
<dbReference type="SUPFAM" id="SSF48498">
    <property type="entry name" value="Tetracyclin repressor-like, C-terminal domain"/>
    <property type="match status" value="1"/>
</dbReference>
<dbReference type="Gene3D" id="1.10.357.10">
    <property type="entry name" value="Tetracycline Repressor, domain 2"/>
    <property type="match status" value="1"/>
</dbReference>